<dbReference type="NCBIfam" id="TIGR00863">
    <property type="entry name" value="P2X"/>
    <property type="match status" value="1"/>
</dbReference>
<evidence type="ECO:0000256" key="10">
    <source>
        <dbReference type="ARBA" id="ARBA00023180"/>
    </source>
</evidence>
<keyword evidence="12" id="KW-0407">Ion channel</keyword>
<dbReference type="PANTHER" id="PTHR10125">
    <property type="entry name" value="P2X PURINOCEPTOR"/>
    <property type="match status" value="1"/>
</dbReference>
<comment type="similarity">
    <text evidence="2">Belongs to the P2X receptor family.</text>
</comment>
<dbReference type="Proteomes" id="UP001152320">
    <property type="component" value="Chromosome 4"/>
</dbReference>
<comment type="catalytic activity">
    <reaction evidence="13">
        <text>Ca(2+)(in) = Ca(2+)(out)</text>
        <dbReference type="Rhea" id="RHEA:29671"/>
        <dbReference type="ChEBI" id="CHEBI:29108"/>
    </reaction>
</comment>
<evidence type="ECO:0000256" key="6">
    <source>
        <dbReference type="ARBA" id="ARBA00022989"/>
    </source>
</evidence>
<gene>
    <name evidence="18" type="ORF">HOLleu_10460</name>
</gene>
<evidence type="ECO:0000313" key="18">
    <source>
        <dbReference type="EMBL" id="KAJ8043399.1"/>
    </source>
</evidence>
<keyword evidence="10" id="KW-0325">Glycoprotein</keyword>
<evidence type="ECO:0000256" key="16">
    <source>
        <dbReference type="PIRSR" id="PIRSR005713-3"/>
    </source>
</evidence>
<dbReference type="GO" id="GO:0005886">
    <property type="term" value="C:plasma membrane"/>
    <property type="evidence" value="ECO:0007669"/>
    <property type="project" value="UniProtKB-SubCell"/>
</dbReference>
<dbReference type="PANTHER" id="PTHR10125:SF31">
    <property type="entry name" value="P2X RECEPTOR E"/>
    <property type="match status" value="1"/>
</dbReference>
<dbReference type="InterPro" id="IPR059116">
    <property type="entry name" value="P2X_receptor"/>
</dbReference>
<evidence type="ECO:0000256" key="14">
    <source>
        <dbReference type="PIRSR" id="PIRSR005713-1"/>
    </source>
</evidence>
<keyword evidence="7" id="KW-0406">Ion transport</keyword>
<feature type="binding site" evidence="14">
    <location>
        <position position="207"/>
    </location>
    <ligand>
        <name>ATP</name>
        <dbReference type="ChEBI" id="CHEBI:30616"/>
        <note>ligand shared between two neighboring subunits of the homotrimer</note>
    </ligand>
</feature>
<dbReference type="Pfam" id="PF00864">
    <property type="entry name" value="P2X_receptor"/>
    <property type="match status" value="1"/>
</dbReference>
<feature type="transmembrane region" description="Helical" evidence="17">
    <location>
        <begin position="350"/>
        <end position="372"/>
    </location>
</feature>
<evidence type="ECO:0000256" key="17">
    <source>
        <dbReference type="SAM" id="Phobius"/>
    </source>
</evidence>
<dbReference type="PIRSF" id="PIRSF005713">
    <property type="entry name" value="P2X_purinoceptor"/>
    <property type="match status" value="1"/>
</dbReference>
<keyword evidence="14" id="KW-0547">Nucleotide-binding</keyword>
<feature type="disulfide bond" evidence="15">
    <location>
        <begin position="234"/>
        <end position="246"/>
    </location>
</feature>
<dbReference type="GO" id="GO:0005524">
    <property type="term" value="F:ATP binding"/>
    <property type="evidence" value="ECO:0007669"/>
    <property type="project" value="UniProtKB-KW"/>
</dbReference>
<feature type="binding site" evidence="14">
    <location>
        <begin position="77"/>
        <end position="79"/>
    </location>
    <ligand>
        <name>ATP</name>
        <dbReference type="ChEBI" id="CHEBI:30616"/>
        <note>ligand shared between two neighboring subunits of the homotrimer</note>
    </ligand>
</feature>
<keyword evidence="3" id="KW-0813">Transport</keyword>
<dbReference type="PRINTS" id="PR01309">
    <property type="entry name" value="P2X2RECEPTOR"/>
</dbReference>
<dbReference type="InterPro" id="IPR001429">
    <property type="entry name" value="P2X_purnocptor"/>
</dbReference>
<dbReference type="PRINTS" id="PR01307">
    <property type="entry name" value="P2XRECEPTOR"/>
</dbReference>
<feature type="disulfide bond" evidence="15">
    <location>
        <begin position="136"/>
        <end position="184"/>
    </location>
</feature>
<keyword evidence="14" id="KW-0067">ATP-binding</keyword>
<keyword evidence="11" id="KW-1071">Ligand-gated ion channel</keyword>
<feature type="binding site" evidence="14">
    <location>
        <position position="324"/>
    </location>
    <ligand>
        <name>ATP</name>
        <dbReference type="ChEBI" id="CHEBI:30616"/>
        <note>ligand shared between two neighboring subunits of the homotrimer</note>
    </ligand>
</feature>
<feature type="disulfide bond" evidence="15">
    <location>
        <begin position="280"/>
        <end position="289"/>
    </location>
</feature>
<sequence>MCLKMAAKTRIRKFGNLLSDSFLDYDTPKMVQIKSWKAGAVNRIVQLLIIFYAFGYVIIIEKGYQTTDKVLGSATSKLKGIASTNFTGDPNVEVNDIEPYNRVWDVTDYVIPAQQSNGFFVMTNMVLTNKQTRRACAEDPGINTCTHNSNCTAENKSGKENGEFTGRCVYYNNTQKSCEIHGWCPTEVDKLPLKRKKAVLAAAENFTVFIKNAITFPKFNFEKKNVMPDTDFRCRFSSTTPKSSLCPIFRLGTIAEEAGTSFSEMAYKGGVIIINIHWNCNLDHSEEHCLPKYSFLLPDEEDSFNFRFSKYYRENGTEYRDLTKAYGILFQIEIFGEAGKFDIVPLMLNIASGVALLSLATVMCDVVVLYFLKKRRYYKECKYQNVSVDNSEIYDVSDVTNAVKMTDTSLISSQYLKPNSVVTIKQTNNGKTQSRSSLVAGH</sequence>
<keyword evidence="6 17" id="KW-1133">Transmembrane helix</keyword>
<dbReference type="GO" id="GO:0004931">
    <property type="term" value="F:extracellularly ATP-gated monoatomic cation channel activity"/>
    <property type="evidence" value="ECO:0007669"/>
    <property type="project" value="InterPro"/>
</dbReference>
<name>A0A9Q1CF73_HOLLE</name>
<organism evidence="18 19">
    <name type="scientific">Holothuria leucospilota</name>
    <name type="common">Black long sea cucumber</name>
    <name type="synonym">Mertensiothuria leucospilota</name>
    <dbReference type="NCBI Taxonomy" id="206669"/>
    <lineage>
        <taxon>Eukaryota</taxon>
        <taxon>Metazoa</taxon>
        <taxon>Echinodermata</taxon>
        <taxon>Eleutherozoa</taxon>
        <taxon>Echinozoa</taxon>
        <taxon>Holothuroidea</taxon>
        <taxon>Aspidochirotacea</taxon>
        <taxon>Aspidochirotida</taxon>
        <taxon>Holothuriidae</taxon>
        <taxon>Holothuria</taxon>
    </lineage>
</organism>
<evidence type="ECO:0000256" key="2">
    <source>
        <dbReference type="ARBA" id="ARBA00009848"/>
    </source>
</evidence>
<evidence type="ECO:0000256" key="1">
    <source>
        <dbReference type="ARBA" id="ARBA00004651"/>
    </source>
</evidence>
<dbReference type="InterPro" id="IPR027309">
    <property type="entry name" value="P2X_extracellular_dom_sf"/>
</dbReference>
<feature type="transmembrane region" description="Helical" evidence="17">
    <location>
        <begin position="40"/>
        <end position="59"/>
    </location>
</feature>
<dbReference type="GO" id="GO:0070588">
    <property type="term" value="P:calcium ion transmembrane transport"/>
    <property type="evidence" value="ECO:0007669"/>
    <property type="project" value="TreeGrafter"/>
</dbReference>
<keyword evidence="9 15" id="KW-1015">Disulfide bond</keyword>
<feature type="disulfide bond" evidence="15">
    <location>
        <begin position="145"/>
        <end position="168"/>
    </location>
</feature>
<evidence type="ECO:0000256" key="9">
    <source>
        <dbReference type="ARBA" id="ARBA00023157"/>
    </source>
</evidence>
<keyword evidence="8 17" id="KW-0472">Membrane</keyword>
<evidence type="ECO:0000313" key="19">
    <source>
        <dbReference type="Proteomes" id="UP001152320"/>
    </source>
</evidence>
<feature type="glycosylation site" description="N-linked (GlcNAc...) asparagine" evidence="16">
    <location>
        <position position="205"/>
    </location>
</feature>
<keyword evidence="19" id="KW-1185">Reference proteome</keyword>
<feature type="disulfide bond" evidence="15">
    <location>
        <begin position="151"/>
        <end position="178"/>
    </location>
</feature>
<dbReference type="GO" id="GO:0001614">
    <property type="term" value="F:purinergic nucleotide receptor activity"/>
    <property type="evidence" value="ECO:0007669"/>
    <property type="project" value="InterPro"/>
</dbReference>
<reference evidence="18" key="1">
    <citation type="submission" date="2021-10" db="EMBL/GenBank/DDBJ databases">
        <title>Tropical sea cucumber genome reveals ecological adaptation and Cuvierian tubules defense mechanism.</title>
        <authorList>
            <person name="Chen T."/>
        </authorList>
    </citation>
    <scope>NUCLEOTIDE SEQUENCE</scope>
    <source>
        <strain evidence="18">Nanhai2018</strain>
        <tissue evidence="18">Muscle</tissue>
    </source>
</reference>
<evidence type="ECO:0000256" key="8">
    <source>
        <dbReference type="ARBA" id="ARBA00023136"/>
    </source>
</evidence>
<comment type="subcellular location">
    <subcellularLocation>
        <location evidence="1">Cell membrane</location>
        <topology evidence="1">Multi-pass membrane protein</topology>
    </subcellularLocation>
</comment>
<keyword evidence="5 17" id="KW-0812">Transmembrane</keyword>
<evidence type="ECO:0000256" key="11">
    <source>
        <dbReference type="ARBA" id="ARBA00023286"/>
    </source>
</evidence>
<dbReference type="AlphaFoldDB" id="A0A9Q1CF73"/>
<dbReference type="EMBL" id="JAIZAY010000004">
    <property type="protein sequence ID" value="KAJ8043399.1"/>
    <property type="molecule type" value="Genomic_DNA"/>
</dbReference>
<accession>A0A9Q1CF73</accession>
<dbReference type="Gene3D" id="2.60.490.10">
    <property type="entry name" value="atp-gated p2x4 ion channel domain"/>
    <property type="match status" value="1"/>
</dbReference>
<evidence type="ECO:0000256" key="5">
    <source>
        <dbReference type="ARBA" id="ARBA00022692"/>
    </source>
</evidence>
<dbReference type="GO" id="GO:0098794">
    <property type="term" value="C:postsynapse"/>
    <property type="evidence" value="ECO:0007669"/>
    <property type="project" value="GOC"/>
</dbReference>
<keyword evidence="4" id="KW-1003">Cell membrane</keyword>
<dbReference type="Gene3D" id="1.10.287.940">
    <property type="entry name" value="atp-gated p2x4 ion channel"/>
    <property type="match status" value="1"/>
</dbReference>
<proteinExistence type="inferred from homology"/>
<feature type="binding site" evidence="14">
    <location>
        <begin position="305"/>
        <end position="307"/>
    </location>
    <ligand>
        <name>ATP</name>
        <dbReference type="ChEBI" id="CHEBI:30616"/>
        <note>ligand shared between two neighboring subunits of the homotrimer</note>
    </ligand>
</feature>
<protein>
    <submittedName>
        <fullName evidence="18">P2X purinoceptor 4</fullName>
    </submittedName>
</protein>
<evidence type="ECO:0000256" key="4">
    <source>
        <dbReference type="ARBA" id="ARBA00022475"/>
    </source>
</evidence>
<evidence type="ECO:0000256" key="15">
    <source>
        <dbReference type="PIRSR" id="PIRSR005713-2"/>
    </source>
</evidence>
<dbReference type="FunFam" id="2.60.490.10:FF:000001">
    <property type="entry name" value="P2X purinoceptor"/>
    <property type="match status" value="1"/>
</dbReference>
<evidence type="ECO:0000256" key="3">
    <source>
        <dbReference type="ARBA" id="ARBA00022448"/>
    </source>
</evidence>
<dbReference type="InterPro" id="IPR003045">
    <property type="entry name" value="P2X2_purnocptor"/>
</dbReference>
<dbReference type="OrthoDB" id="494673at2759"/>
<dbReference type="GO" id="GO:0033198">
    <property type="term" value="P:response to ATP"/>
    <property type="evidence" value="ECO:0007669"/>
    <property type="project" value="InterPro"/>
</dbReference>
<evidence type="ECO:0000256" key="7">
    <source>
        <dbReference type="ARBA" id="ARBA00023065"/>
    </source>
</evidence>
<comment type="caution">
    <text evidence="18">The sequence shown here is derived from an EMBL/GenBank/DDBJ whole genome shotgun (WGS) entry which is preliminary data.</text>
</comment>
<evidence type="ECO:0000256" key="13">
    <source>
        <dbReference type="ARBA" id="ARBA00036634"/>
    </source>
</evidence>
<evidence type="ECO:0000256" key="12">
    <source>
        <dbReference type="ARBA" id="ARBA00023303"/>
    </source>
</evidence>